<dbReference type="EMBL" id="AUZY01008321">
    <property type="protein sequence ID" value="EQD46298.1"/>
    <property type="molecule type" value="Genomic_DNA"/>
</dbReference>
<name>T0ZNP2_9ZZZZ</name>
<reference evidence="1" key="2">
    <citation type="journal article" date="2014" name="ISME J.">
        <title>Microbial stratification in low pH oxic and suboxic macroscopic growths along an acid mine drainage.</title>
        <authorList>
            <person name="Mendez-Garcia C."/>
            <person name="Mesa V."/>
            <person name="Sprenger R.R."/>
            <person name="Richter M."/>
            <person name="Diez M.S."/>
            <person name="Solano J."/>
            <person name="Bargiela R."/>
            <person name="Golyshina O.V."/>
            <person name="Manteca A."/>
            <person name="Ramos J.L."/>
            <person name="Gallego J.R."/>
            <person name="Llorente I."/>
            <person name="Martins Dos Santos V.A."/>
            <person name="Jensen O.N."/>
            <person name="Pelaez A.I."/>
            <person name="Sanchez J."/>
            <person name="Ferrer M."/>
        </authorList>
    </citation>
    <scope>NUCLEOTIDE SEQUENCE</scope>
</reference>
<evidence type="ECO:0000313" key="1">
    <source>
        <dbReference type="EMBL" id="EQD46298.1"/>
    </source>
</evidence>
<sequence>KSCTALRRLTDALAANLVKDDANGQVRRVAARFALIGAAGEMATAWGLTGWGSGEAEGAARTCFAAWLSARGTAGASEPAAMLAQVRSFLVAHGESRFTPWNADDHAPRTINRAGYWRQTENGPEYFIEREAFRNEVCKGHDPAAVARVLAEHSALVLDGAAGFTRKERMPDGRHARVYRITPKLWEDSP</sequence>
<protein>
    <submittedName>
        <fullName evidence="1">Inner membrane protein</fullName>
    </submittedName>
</protein>
<comment type="caution">
    <text evidence="1">The sequence shown here is derived from an EMBL/GenBank/DDBJ whole genome shotgun (WGS) entry which is preliminary data.</text>
</comment>
<gene>
    <name evidence="1" type="ORF">B1B_12679</name>
</gene>
<organism evidence="1">
    <name type="scientific">mine drainage metagenome</name>
    <dbReference type="NCBI Taxonomy" id="410659"/>
    <lineage>
        <taxon>unclassified sequences</taxon>
        <taxon>metagenomes</taxon>
        <taxon>ecological metagenomes</taxon>
    </lineage>
</organism>
<reference evidence="1" key="1">
    <citation type="submission" date="2013-08" db="EMBL/GenBank/DDBJ databases">
        <authorList>
            <person name="Mendez C."/>
            <person name="Richter M."/>
            <person name="Ferrer M."/>
            <person name="Sanchez J."/>
        </authorList>
    </citation>
    <scope>NUCLEOTIDE SEQUENCE</scope>
</reference>
<feature type="non-terminal residue" evidence="1">
    <location>
        <position position="1"/>
    </location>
</feature>
<accession>T0ZNP2</accession>
<dbReference type="AlphaFoldDB" id="T0ZNP2"/>
<proteinExistence type="predicted"/>